<accession>A0AAV6TZ41</accession>
<comment type="similarity">
    <text evidence="2">Belongs to the TEL2 family.</text>
</comment>
<dbReference type="Gene3D" id="1.25.40.720">
    <property type="entry name" value="Telomere length regulation protein 2, C-terminal domain"/>
    <property type="match status" value="2"/>
</dbReference>
<feature type="domain" description="TELO2 ARM repeat" evidence="5">
    <location>
        <begin position="324"/>
        <end position="408"/>
    </location>
</feature>
<evidence type="ECO:0000256" key="1">
    <source>
        <dbReference type="ARBA" id="ARBA00004496"/>
    </source>
</evidence>
<evidence type="ECO:0000313" key="6">
    <source>
        <dbReference type="EMBL" id="KAG8176559.1"/>
    </source>
</evidence>
<gene>
    <name evidence="6" type="ORF">JTE90_010770</name>
</gene>
<dbReference type="GO" id="GO:0005829">
    <property type="term" value="C:cytosol"/>
    <property type="evidence" value="ECO:0007669"/>
    <property type="project" value="TreeGrafter"/>
</dbReference>
<keyword evidence="3" id="KW-0963">Cytoplasm</keyword>
<dbReference type="EMBL" id="JAFNEN010000866">
    <property type="protein sequence ID" value="KAG8176559.1"/>
    <property type="molecule type" value="Genomic_DNA"/>
</dbReference>
<proteinExistence type="inferred from homology"/>
<dbReference type="Proteomes" id="UP000827092">
    <property type="component" value="Unassembled WGS sequence"/>
</dbReference>
<dbReference type="PANTHER" id="PTHR15830:SF10">
    <property type="entry name" value="TELOMERE LENGTH REGULATION PROTEIN TEL2 HOMOLOG"/>
    <property type="match status" value="1"/>
</dbReference>
<comment type="caution">
    <text evidence="6">The sequence shown here is derived from an EMBL/GenBank/DDBJ whole genome shotgun (WGS) entry which is preliminary data.</text>
</comment>
<evidence type="ECO:0000259" key="4">
    <source>
        <dbReference type="Pfam" id="PF10193"/>
    </source>
</evidence>
<name>A0AAV6TZ41_9ARAC</name>
<reference evidence="6 7" key="1">
    <citation type="journal article" date="2022" name="Nat. Ecol. Evol.">
        <title>A masculinizing supergene underlies an exaggerated male reproductive morph in a spider.</title>
        <authorList>
            <person name="Hendrickx F."/>
            <person name="De Corte Z."/>
            <person name="Sonet G."/>
            <person name="Van Belleghem S.M."/>
            <person name="Kostlbacher S."/>
            <person name="Vangestel C."/>
        </authorList>
    </citation>
    <scope>NUCLEOTIDE SEQUENCE [LARGE SCALE GENOMIC DNA]</scope>
    <source>
        <strain evidence="6">W744_W776</strain>
    </source>
</reference>
<dbReference type="GO" id="GO:0051879">
    <property type="term" value="F:Hsp90 protein binding"/>
    <property type="evidence" value="ECO:0007669"/>
    <property type="project" value="TreeGrafter"/>
</dbReference>
<keyword evidence="7" id="KW-1185">Reference proteome</keyword>
<dbReference type="InterPro" id="IPR057348">
    <property type="entry name" value="TELO2_ARM"/>
</dbReference>
<dbReference type="GO" id="GO:0042162">
    <property type="term" value="F:telomeric DNA binding"/>
    <property type="evidence" value="ECO:0007669"/>
    <property type="project" value="TreeGrafter"/>
</dbReference>
<feature type="domain" description="Telomere length regulation protein conserved" evidence="4">
    <location>
        <begin position="512"/>
        <end position="619"/>
    </location>
</feature>
<dbReference type="InterPro" id="IPR051970">
    <property type="entry name" value="TEL2_Regulation"/>
</dbReference>
<protein>
    <recommendedName>
        <fullName evidence="8">Telomere length regulation protein TEL2 homolog</fullName>
    </recommendedName>
</protein>
<evidence type="ECO:0000259" key="5">
    <source>
        <dbReference type="Pfam" id="PF25320"/>
    </source>
</evidence>
<dbReference type="InterPro" id="IPR019337">
    <property type="entry name" value="Telomere_length_regulation_dom"/>
</dbReference>
<evidence type="ECO:0000256" key="3">
    <source>
        <dbReference type="ARBA" id="ARBA00022490"/>
    </source>
</evidence>
<dbReference type="PANTHER" id="PTHR15830">
    <property type="entry name" value="TELOMERE LENGTH REGULATION PROTEIN TEL2 FAMILY MEMBER"/>
    <property type="match status" value="1"/>
</dbReference>
<sequence>MEGKYDDISSFTVRFNEAFNAISKDQNKSEKWSLLKEFHAEYVVNNKISASSFSSYHSILSTLLDALKPTLFNEKWQENQYDDIFLCGILHEAFMILVRKLDTSCESFQQLKILNLLEKFLRGKSYSALILQQCLSQGTSDPEYIALSSIWNDLITLMVSLPERVANKTKGMMHKIFHADCYIPLMISAVLKTLTALHQRISESHNCTLEFIGKLLGKLCILGYSDKVTQRLSMVLVIKSEKDFIWRKVCQNLITKMPFAALEPFMTQFLLSIPWYGYVEWILGDEGTKNNRLNYILTTKLILVKHFKKPLIIQNIIGYYAGDNARQSQFYKILNSLLQTWSDESALKHQSAEQQKYLASALVICAGWINRMKNNGFQGEAYTERALHGTTIRIGNSEEFIRNLGMVVGSLLMNALHTNGPKLTFEDCVDKSFLFEFENLLIVPTDPGKKFLYSEELNCFTEEKSENNCKKSSTPEKDITEILDTKLQLNNEDGLEAYDMSSDVPLESEKHPFYLNDCLQGMIEQENADWFEQCLKHAESLIEANSDIIDEVAIEMTKVVIHLEDKYSIPDFDGMKHRILVSLTVHSPIMVSEYLASQFYEKDYNISQRLIMLDVLAQGSRILSKPLKEDPQLIQDRYSSKAKFAESVEKTWKSIVDQRIATKTRFITKSTPKPPLPETPNRFSMVAGYFFYPLISKYDKSHKMLKLFGEDSYVLGRLIYTLGVIMLSASNIPSSKAMGEALLEFLSHVQSHVDVFVRQASIFSMAAVYSSVPGYLLFTDDIVKHVDDSKQWLQSTIEGDPDTNCQLKASYALGYLISIMEQEVPQLQNILNELR</sequence>
<evidence type="ECO:0008006" key="8">
    <source>
        <dbReference type="Google" id="ProtNLM"/>
    </source>
</evidence>
<dbReference type="Pfam" id="PF10193">
    <property type="entry name" value="Telomere_reg-2"/>
    <property type="match status" value="1"/>
</dbReference>
<evidence type="ECO:0000313" key="7">
    <source>
        <dbReference type="Proteomes" id="UP000827092"/>
    </source>
</evidence>
<dbReference type="GO" id="GO:0051083">
    <property type="term" value="P:'de novo' cotranslational protein folding"/>
    <property type="evidence" value="ECO:0007669"/>
    <property type="project" value="TreeGrafter"/>
</dbReference>
<organism evidence="6 7">
    <name type="scientific">Oedothorax gibbosus</name>
    <dbReference type="NCBI Taxonomy" id="931172"/>
    <lineage>
        <taxon>Eukaryota</taxon>
        <taxon>Metazoa</taxon>
        <taxon>Ecdysozoa</taxon>
        <taxon>Arthropoda</taxon>
        <taxon>Chelicerata</taxon>
        <taxon>Arachnida</taxon>
        <taxon>Araneae</taxon>
        <taxon>Araneomorphae</taxon>
        <taxon>Entelegynae</taxon>
        <taxon>Araneoidea</taxon>
        <taxon>Linyphiidae</taxon>
        <taxon>Erigoninae</taxon>
        <taxon>Oedothorax</taxon>
    </lineage>
</organism>
<dbReference type="Pfam" id="PF25320">
    <property type="entry name" value="TELO2_ARM"/>
    <property type="match status" value="1"/>
</dbReference>
<comment type="subcellular location">
    <subcellularLocation>
        <location evidence="1">Cytoplasm</location>
    </subcellularLocation>
</comment>
<dbReference type="InterPro" id="IPR038528">
    <property type="entry name" value="TEL2_C_sf"/>
</dbReference>
<dbReference type="AlphaFoldDB" id="A0AAV6TZ41"/>
<evidence type="ECO:0000256" key="2">
    <source>
        <dbReference type="ARBA" id="ARBA00006133"/>
    </source>
</evidence>